<organism evidence="2 3">
    <name type="scientific">Chitinophaga filiformis</name>
    <name type="common">Myxococcus filiformis</name>
    <name type="synonym">Flexibacter filiformis</name>
    <dbReference type="NCBI Taxonomy" id="104663"/>
    <lineage>
        <taxon>Bacteria</taxon>
        <taxon>Pseudomonadati</taxon>
        <taxon>Bacteroidota</taxon>
        <taxon>Chitinophagia</taxon>
        <taxon>Chitinophagales</taxon>
        <taxon>Chitinophagaceae</taxon>
        <taxon>Chitinophaga</taxon>
    </lineage>
</organism>
<gene>
    <name evidence="2" type="ORF">SAMN04488121_102364</name>
</gene>
<name>A0A1G7MBX1_CHIFI</name>
<sequence>MPAVIVLQQKGEPNLPEPFYNEKSSLGDYPTSKKTGSQTNIQRFSLNNNNSGNDHSAQRAVKPFQLQSMALNKPAVADRTAPFWTKIPVQKRNTTGFNAGGIPVIQLAALAADKLNVVGEDHAESKPRWPNEASLSLAKTKSVNFWLESMFKLDWSGVHQKDEDKNDQGADPTLERVRYIMADFSIKLESAFSNLEMLIPGVMDDSATSLTALNEPDDLSLGEQQQSGVGHSVEPDGASLPGELPPIVEDNTELDNIDLDAEFRKELLKAMVALAKSTRALYTQVEIAVTEEFSKHLHYLKREDWPDTKIGPVLRLLKAAEELRDMAAAAKIVAPEALLKPLMAIAHKGKELHDLCQGALWIRPGDNSIIDSPGKALGDASERRSLGMHMAANNNHAVTGVWKIGEQHVQDILGFSRAHTIGPINYNLLSRGEFQEIYDAHYPASTTVSQQKREVKQFVAVDDHAKQESALQAGQVRQSAVVQRMYEDAEGEIDLILCMVLKTFDNEARALEISKLTELDKVTEEEIDSVLTVLRSGHQETIATLKAALDEGNDKFAQALLALIANPPEEVNEDLSTTALVDTSADDFEALIREALAIHVPNVGRMIDEAQERARHSGKKLLVIVGEGHEDPYSRVMVTILVGALQRLKASRFYIELTPDQVRDYVEPHRNVEPVGNDTGSVAHQQHFFHHLYQQGARVTGVDIYKKTAMSGVTNPKTLESISEVERAEKQAAYSEENVKRRNVGIAQTVTSYNESGVMLVGVSHLAGLAADETIRSAYEVVTISTMLKNEAKGHNEMVYGRMLNATAGLFGMENLYEGYRPDVSGERGQVKAKDAFAIAKQMVIEVNQQ</sequence>
<evidence type="ECO:0000313" key="3">
    <source>
        <dbReference type="Proteomes" id="UP000199045"/>
    </source>
</evidence>
<dbReference type="AlphaFoldDB" id="A0A1G7MBX1"/>
<dbReference type="EMBL" id="FNBN01000002">
    <property type="protein sequence ID" value="SDF59233.1"/>
    <property type="molecule type" value="Genomic_DNA"/>
</dbReference>
<evidence type="ECO:0000313" key="2">
    <source>
        <dbReference type="EMBL" id="SDF59233.1"/>
    </source>
</evidence>
<dbReference type="RefSeq" id="WP_143011399.1">
    <property type="nucleotide sequence ID" value="NZ_FNBN01000002.1"/>
</dbReference>
<feature type="region of interest" description="Disordered" evidence="1">
    <location>
        <begin position="220"/>
        <end position="245"/>
    </location>
</feature>
<feature type="region of interest" description="Disordered" evidence="1">
    <location>
        <begin position="8"/>
        <end position="38"/>
    </location>
</feature>
<dbReference type="Proteomes" id="UP000199045">
    <property type="component" value="Unassembled WGS sequence"/>
</dbReference>
<evidence type="ECO:0000256" key="1">
    <source>
        <dbReference type="SAM" id="MobiDB-lite"/>
    </source>
</evidence>
<reference evidence="2 3" key="1">
    <citation type="submission" date="2016-10" db="EMBL/GenBank/DDBJ databases">
        <authorList>
            <person name="de Groot N.N."/>
        </authorList>
    </citation>
    <scope>NUCLEOTIDE SEQUENCE [LARGE SCALE GENOMIC DNA]</scope>
    <source>
        <strain evidence="2 3">DSM 527</strain>
    </source>
</reference>
<accession>A0A1G7MBX1</accession>
<protein>
    <submittedName>
        <fullName evidence="2">Uncharacterized protein</fullName>
    </submittedName>
</protein>
<proteinExistence type="predicted"/>